<keyword evidence="3" id="KW-0723">Serine/threonine-protein kinase</keyword>
<dbReference type="VEuPathDB" id="TriTrypDB:ADEAN_000311800"/>
<dbReference type="EMBL" id="LR877149">
    <property type="protein sequence ID" value="CAD2215663.1"/>
    <property type="molecule type" value="Genomic_DNA"/>
</dbReference>
<feature type="compositionally biased region" description="Low complexity" evidence="12">
    <location>
        <begin position="391"/>
        <end position="409"/>
    </location>
</feature>
<feature type="compositionally biased region" description="Basic and acidic residues" evidence="12">
    <location>
        <begin position="363"/>
        <end position="390"/>
    </location>
</feature>
<proteinExistence type="inferred from homology"/>
<dbReference type="OrthoDB" id="9332038at2759"/>
<dbReference type="PANTHER" id="PTHR24058:SF22">
    <property type="entry name" value="DUAL SPECIFICITY TYROSINE-PHOSPHORYLATION-REGULATED KINASE 4"/>
    <property type="match status" value="1"/>
</dbReference>
<dbReference type="Proteomes" id="UP000515908">
    <property type="component" value="Chromosome 05"/>
</dbReference>
<dbReference type="PROSITE" id="PS00107">
    <property type="entry name" value="PROTEIN_KINASE_ATP"/>
    <property type="match status" value="1"/>
</dbReference>
<feature type="compositionally biased region" description="Polar residues" evidence="12">
    <location>
        <begin position="683"/>
        <end position="698"/>
    </location>
</feature>
<evidence type="ECO:0000256" key="11">
    <source>
        <dbReference type="PROSITE-ProRule" id="PRU10141"/>
    </source>
</evidence>
<evidence type="ECO:0000256" key="12">
    <source>
        <dbReference type="SAM" id="MobiDB-lite"/>
    </source>
</evidence>
<keyword evidence="5 11" id="KW-0547">Nucleotide-binding</keyword>
<dbReference type="GO" id="GO:0005856">
    <property type="term" value="C:cytoskeleton"/>
    <property type="evidence" value="ECO:0007669"/>
    <property type="project" value="TreeGrafter"/>
</dbReference>
<feature type="compositionally biased region" description="Polar residues" evidence="12">
    <location>
        <begin position="471"/>
        <end position="480"/>
    </location>
</feature>
<dbReference type="PANTHER" id="PTHR24058">
    <property type="entry name" value="DUAL SPECIFICITY PROTEIN KINASE"/>
    <property type="match status" value="1"/>
</dbReference>
<dbReference type="GO" id="GO:0004712">
    <property type="term" value="F:protein serine/threonine/tyrosine kinase activity"/>
    <property type="evidence" value="ECO:0007669"/>
    <property type="project" value="UniProtKB-EC"/>
</dbReference>
<feature type="domain" description="Protein kinase" evidence="13">
    <location>
        <begin position="72"/>
        <end position="369"/>
    </location>
</feature>
<dbReference type="InterPro" id="IPR011009">
    <property type="entry name" value="Kinase-like_dom_sf"/>
</dbReference>
<sequence length="833" mass="92766">MEPIPLAKVLSVYGNILTEYEKQEIKQFNEIFYVGQNCKNKVPAPCSGMNNGYDKAEGEYNILIGDHIAYRYEILGELGSGAFGQVVKVIDHYDKSVVAIKLIRNRRKIALQARQEIKILRFIAEEDPEGRFGLVTMFESFTFRGHVCIVYELLGVSLYDQMKAHDFYPMKMSVVRQIAARMLISLTFMYKKNIMHCDLKPENILLREENSTLVKVVDLGSACFDETNPLMYIQSRFYRAPEIILGCNYGKAIDLWSFGCILCEIATGWPIFAGEDEEDQFHSIAEYLGAPPAQLLQNSRYKNKFCLEDGTVKEFTSKRGKKRVPGSKTIAGFLALPEDDDFVSFVSLFLRWIPEERTEPREAMNHDFVSEEFDFDRPPKEKKPAEEKDTSAFARNRNAGSAGRNRIARPSAPIPRSSEETEQSPASPAAVQAPQPPPQQSERQKQGHASKTRSVPALFPQASELDRSKRSNTSHVGSRKNSIEVADPTAKPGTFKIVQKEKLPAAVSPQTKKNPYTRKVDAPILTSTETSTNNTNTKDKKEPATKNNNNNNSNNNNNATNRNNNDNTSAEKAKKEEVEKKGRDRALSLHPLNQNGQTKPAQLPEVKLPTLLSGDIDSPSPKKAEPDVIDPELGKRRTSKSLMDKINIFEQLSQSNSDNFEHRKNAPPLSGFARPAPSESIPADSNNGSKGRSDTSTADGGYSYGQRTASNTMVRTSVQVTASSNFDGQYSVLRPDDDIVEETRDLPSALQTPDRSPPPTQQIKANTVPVPAPPQQGRATNNARNTVPQRSITKSAPAAVEEEDDIVIKSARPTRSAGRRRQQNSVMMVPENK</sequence>
<dbReference type="GO" id="GO:0004674">
    <property type="term" value="F:protein serine/threonine kinase activity"/>
    <property type="evidence" value="ECO:0007669"/>
    <property type="project" value="UniProtKB-KW"/>
</dbReference>
<dbReference type="Pfam" id="PF00069">
    <property type="entry name" value="Pkinase"/>
    <property type="match status" value="1"/>
</dbReference>
<dbReference type="GO" id="GO:0005737">
    <property type="term" value="C:cytoplasm"/>
    <property type="evidence" value="ECO:0007669"/>
    <property type="project" value="TreeGrafter"/>
</dbReference>
<evidence type="ECO:0000256" key="1">
    <source>
        <dbReference type="ARBA" id="ARBA00008867"/>
    </source>
</evidence>
<feature type="compositionally biased region" description="Basic and acidic residues" evidence="12">
    <location>
        <begin position="569"/>
        <end position="587"/>
    </location>
</feature>
<protein>
    <recommendedName>
        <fullName evidence="2">dual-specificity kinase</fullName>
        <ecNumber evidence="2">2.7.12.1</ecNumber>
    </recommendedName>
</protein>
<feature type="region of interest" description="Disordered" evidence="12">
    <location>
        <begin position="363"/>
        <end position="833"/>
    </location>
</feature>
<feature type="binding site" evidence="11">
    <location>
        <position position="101"/>
    </location>
    <ligand>
        <name>ATP</name>
        <dbReference type="ChEBI" id="CHEBI:30616"/>
    </ligand>
</feature>
<evidence type="ECO:0000259" key="13">
    <source>
        <dbReference type="PROSITE" id="PS50011"/>
    </source>
</evidence>
<feature type="compositionally biased region" description="Polar residues" evidence="12">
    <location>
        <begin position="591"/>
        <end position="600"/>
    </location>
</feature>
<gene>
    <name evidence="14" type="ORF">ADEAN_000311800</name>
</gene>
<dbReference type="EC" id="2.7.12.1" evidence="2"/>
<dbReference type="InterPro" id="IPR017441">
    <property type="entry name" value="Protein_kinase_ATP_BS"/>
</dbReference>
<dbReference type="InterPro" id="IPR008271">
    <property type="entry name" value="Ser/Thr_kinase_AS"/>
</dbReference>
<dbReference type="InterPro" id="IPR000719">
    <property type="entry name" value="Prot_kinase_dom"/>
</dbReference>
<dbReference type="InterPro" id="IPR050494">
    <property type="entry name" value="Ser_Thr_dual-spec_kinase"/>
</dbReference>
<dbReference type="PROSITE" id="PS00108">
    <property type="entry name" value="PROTEIN_KINASE_ST"/>
    <property type="match status" value="1"/>
</dbReference>
<evidence type="ECO:0000256" key="7">
    <source>
        <dbReference type="ARBA" id="ARBA00022840"/>
    </source>
</evidence>
<evidence type="ECO:0000256" key="10">
    <source>
        <dbReference type="ARBA" id="ARBA00051680"/>
    </source>
</evidence>
<reference evidence="14 15" key="1">
    <citation type="submission" date="2020-08" db="EMBL/GenBank/DDBJ databases">
        <authorList>
            <person name="Newling K."/>
            <person name="Davey J."/>
            <person name="Forrester S."/>
        </authorList>
    </citation>
    <scope>NUCLEOTIDE SEQUENCE [LARGE SCALE GENOMIC DNA]</scope>
    <source>
        <strain evidence="15">Crithidia deanei Carvalho (ATCC PRA-265)</strain>
    </source>
</reference>
<dbReference type="CDD" id="cd14210">
    <property type="entry name" value="PKc_DYRK"/>
    <property type="match status" value="1"/>
</dbReference>
<keyword evidence="15" id="KW-1185">Reference proteome</keyword>
<feature type="compositionally biased region" description="Polar residues" evidence="12">
    <location>
        <begin position="705"/>
        <end position="728"/>
    </location>
</feature>
<evidence type="ECO:0000256" key="8">
    <source>
        <dbReference type="ARBA" id="ARBA00049003"/>
    </source>
</evidence>
<feature type="compositionally biased region" description="Basic and acidic residues" evidence="12">
    <location>
        <begin position="734"/>
        <end position="745"/>
    </location>
</feature>
<accession>A0A7G2CA78</accession>
<dbReference type="SUPFAM" id="SSF56112">
    <property type="entry name" value="Protein kinase-like (PK-like)"/>
    <property type="match status" value="1"/>
</dbReference>
<evidence type="ECO:0000313" key="15">
    <source>
        <dbReference type="Proteomes" id="UP000515908"/>
    </source>
</evidence>
<feature type="compositionally biased region" description="Polar residues" evidence="12">
    <location>
        <begin position="777"/>
        <end position="794"/>
    </location>
</feature>
<evidence type="ECO:0000256" key="5">
    <source>
        <dbReference type="ARBA" id="ARBA00022741"/>
    </source>
</evidence>
<evidence type="ECO:0000256" key="3">
    <source>
        <dbReference type="ARBA" id="ARBA00022527"/>
    </source>
</evidence>
<keyword evidence="6 14" id="KW-0418">Kinase</keyword>
<evidence type="ECO:0000256" key="6">
    <source>
        <dbReference type="ARBA" id="ARBA00022777"/>
    </source>
</evidence>
<comment type="catalytic activity">
    <reaction evidence="8">
        <text>L-seryl-[protein] + ATP = O-phospho-L-seryl-[protein] + ADP + H(+)</text>
        <dbReference type="Rhea" id="RHEA:17989"/>
        <dbReference type="Rhea" id="RHEA-COMP:9863"/>
        <dbReference type="Rhea" id="RHEA-COMP:11604"/>
        <dbReference type="ChEBI" id="CHEBI:15378"/>
        <dbReference type="ChEBI" id="CHEBI:29999"/>
        <dbReference type="ChEBI" id="CHEBI:30616"/>
        <dbReference type="ChEBI" id="CHEBI:83421"/>
        <dbReference type="ChEBI" id="CHEBI:456216"/>
        <dbReference type="EC" id="2.7.12.1"/>
    </reaction>
</comment>
<comment type="similarity">
    <text evidence="1">Belongs to the protein kinase superfamily. CMGC Ser/Thr protein kinase family. MNB/DYRK subfamily.</text>
</comment>
<dbReference type="AlphaFoldDB" id="A0A7G2CA78"/>
<dbReference type="Gene3D" id="3.30.10.30">
    <property type="entry name" value="DYRK"/>
    <property type="match status" value="1"/>
</dbReference>
<comment type="catalytic activity">
    <reaction evidence="9">
        <text>L-threonyl-[protein] + ATP = O-phospho-L-threonyl-[protein] + ADP + H(+)</text>
        <dbReference type="Rhea" id="RHEA:46608"/>
        <dbReference type="Rhea" id="RHEA-COMP:11060"/>
        <dbReference type="Rhea" id="RHEA-COMP:11605"/>
        <dbReference type="ChEBI" id="CHEBI:15378"/>
        <dbReference type="ChEBI" id="CHEBI:30013"/>
        <dbReference type="ChEBI" id="CHEBI:30616"/>
        <dbReference type="ChEBI" id="CHEBI:61977"/>
        <dbReference type="ChEBI" id="CHEBI:456216"/>
        <dbReference type="EC" id="2.7.12.1"/>
    </reaction>
</comment>
<feature type="compositionally biased region" description="Low complexity" evidence="12">
    <location>
        <begin position="526"/>
        <end position="536"/>
    </location>
</feature>
<comment type="catalytic activity">
    <reaction evidence="10">
        <text>L-tyrosyl-[protein] + ATP = O-phospho-L-tyrosyl-[protein] + ADP + H(+)</text>
        <dbReference type="Rhea" id="RHEA:10596"/>
        <dbReference type="Rhea" id="RHEA-COMP:10136"/>
        <dbReference type="Rhea" id="RHEA-COMP:20101"/>
        <dbReference type="ChEBI" id="CHEBI:15378"/>
        <dbReference type="ChEBI" id="CHEBI:30616"/>
        <dbReference type="ChEBI" id="CHEBI:46858"/>
        <dbReference type="ChEBI" id="CHEBI:61978"/>
        <dbReference type="ChEBI" id="CHEBI:456216"/>
        <dbReference type="EC" id="2.7.12.1"/>
    </reaction>
</comment>
<dbReference type="SMART" id="SM00220">
    <property type="entry name" value="S_TKc"/>
    <property type="match status" value="1"/>
</dbReference>
<dbReference type="PROSITE" id="PS50011">
    <property type="entry name" value="PROTEIN_KINASE_DOM"/>
    <property type="match status" value="1"/>
</dbReference>
<evidence type="ECO:0000256" key="9">
    <source>
        <dbReference type="ARBA" id="ARBA00049308"/>
    </source>
</evidence>
<evidence type="ECO:0000256" key="4">
    <source>
        <dbReference type="ARBA" id="ARBA00022679"/>
    </source>
</evidence>
<dbReference type="GO" id="GO:0005524">
    <property type="term" value="F:ATP binding"/>
    <property type="evidence" value="ECO:0007669"/>
    <property type="project" value="UniProtKB-UniRule"/>
</dbReference>
<evidence type="ECO:0000256" key="2">
    <source>
        <dbReference type="ARBA" id="ARBA00013203"/>
    </source>
</evidence>
<evidence type="ECO:0000313" key="14">
    <source>
        <dbReference type="EMBL" id="CAD2215663.1"/>
    </source>
</evidence>
<dbReference type="Gene3D" id="3.30.200.20">
    <property type="entry name" value="Phosphorylase Kinase, domain 1"/>
    <property type="match status" value="1"/>
</dbReference>
<dbReference type="Gene3D" id="1.10.510.10">
    <property type="entry name" value="Transferase(Phosphotransferase) domain 1"/>
    <property type="match status" value="1"/>
</dbReference>
<dbReference type="InterPro" id="IPR042521">
    <property type="entry name" value="DYRK"/>
</dbReference>
<name>A0A7G2CA78_9TRYP</name>
<keyword evidence="4" id="KW-0808">Transferase</keyword>
<organism evidence="14 15">
    <name type="scientific">Angomonas deanei</name>
    <dbReference type="NCBI Taxonomy" id="59799"/>
    <lineage>
        <taxon>Eukaryota</taxon>
        <taxon>Discoba</taxon>
        <taxon>Euglenozoa</taxon>
        <taxon>Kinetoplastea</taxon>
        <taxon>Metakinetoplastina</taxon>
        <taxon>Trypanosomatida</taxon>
        <taxon>Trypanosomatidae</taxon>
        <taxon>Strigomonadinae</taxon>
        <taxon>Angomonas</taxon>
    </lineage>
</organism>
<feature type="compositionally biased region" description="Low complexity" evidence="12">
    <location>
        <begin position="547"/>
        <end position="567"/>
    </location>
</feature>
<feature type="compositionally biased region" description="Low complexity" evidence="12">
    <location>
        <begin position="423"/>
        <end position="433"/>
    </location>
</feature>
<keyword evidence="7 11" id="KW-0067">ATP-binding</keyword>